<dbReference type="InterPro" id="IPR013517">
    <property type="entry name" value="FG-GAP"/>
</dbReference>
<keyword evidence="4" id="KW-1185">Reference proteome</keyword>
<dbReference type="STRING" id="192903.SAMN04488513_107155"/>
<dbReference type="SUPFAM" id="SSF69318">
    <property type="entry name" value="Integrin alpha N-terminal domain"/>
    <property type="match status" value="3"/>
</dbReference>
<dbReference type="InterPro" id="IPR028994">
    <property type="entry name" value="Integrin_alpha_N"/>
</dbReference>
<dbReference type="PROSITE" id="PS51257">
    <property type="entry name" value="PROKAR_LIPOPROTEIN"/>
    <property type="match status" value="1"/>
</dbReference>
<organism evidence="3 4">
    <name type="scientific">Pseudozobellia thermophila</name>
    <dbReference type="NCBI Taxonomy" id="192903"/>
    <lineage>
        <taxon>Bacteria</taxon>
        <taxon>Pseudomonadati</taxon>
        <taxon>Bacteroidota</taxon>
        <taxon>Flavobacteriia</taxon>
        <taxon>Flavobacteriales</taxon>
        <taxon>Flavobacteriaceae</taxon>
        <taxon>Pseudozobellia</taxon>
    </lineage>
</organism>
<dbReference type="PANTHER" id="PTHR16026:SF0">
    <property type="entry name" value="CARTILAGE ACIDIC PROTEIN 1"/>
    <property type="match status" value="1"/>
</dbReference>
<feature type="domain" description="ASPIC/UnbV" evidence="2">
    <location>
        <begin position="524"/>
        <end position="591"/>
    </location>
</feature>
<evidence type="ECO:0000313" key="3">
    <source>
        <dbReference type="EMBL" id="SHJ70420.1"/>
    </source>
</evidence>
<reference evidence="4" key="1">
    <citation type="submission" date="2016-11" db="EMBL/GenBank/DDBJ databases">
        <authorList>
            <person name="Varghese N."/>
            <person name="Submissions S."/>
        </authorList>
    </citation>
    <scope>NUCLEOTIDE SEQUENCE [LARGE SCALE GENOMIC DNA]</scope>
    <source>
        <strain evidence="4">DSM 19858</strain>
    </source>
</reference>
<dbReference type="EMBL" id="FQYU01000007">
    <property type="protein sequence ID" value="SHJ70420.1"/>
    <property type="molecule type" value="Genomic_DNA"/>
</dbReference>
<keyword evidence="1" id="KW-0732">Signal</keyword>
<dbReference type="InterPro" id="IPR027039">
    <property type="entry name" value="Crtac1"/>
</dbReference>
<evidence type="ECO:0000313" key="4">
    <source>
        <dbReference type="Proteomes" id="UP000184543"/>
    </source>
</evidence>
<accession>A0A1M6LGU5</accession>
<proteinExistence type="predicted"/>
<sequence length="1103" mass="122709">MPSNYLKIPSVLLLLFFSIACERENNGKMFTLLSKKKTNIGFKNILQETEDFNILTYGYIYNGGGVSVGDINNDGLQDLYFTGSMVGSHLYLNKGNLEFEEIAKDAGVFAEGLWNTGTTMVDINADGLLDIYVCRSAAKDDFKRKNLLFVNNGDLTFTERAAEYGIDDPGYSTQGTFFDYDKDGDLDLYVVNHSIQEYASFRQVSKKLKEKRNPYFEDHFYINEEGNFLISNDEVGLVSNVLGFGLGVAVSDMNNDNWPDIYVSNDFNEQDYLYINNQDGTFTESLEKFIGHTSHFSMGSDIADINNDGHPEIMTLDMLPEGNYRQKMVSGPDNYDKFQFLVSSGFYHQSMRNMFHLNNSGQSFSEIGQFSGISNTDWSWAPLLADLDNDGLKDLFITNGVKRDYTNMDFMNYAVQKKMQENKGGAEMAINDLLQNMPAIIEENYTYRNNGDLSFSKMNETWGLDQESLSNGAAYADLDNDGDLDLIVNNTDAEAFIYRNNSNLHTNNNFIKIALKGTGKNSFGIGTKIEIKTGDQIQVQEMMPVRGFQSSVDYNLVFGLGEAEKIDKLTVIWPNNKVQTLENLTVNQTLTLEQSNATVSYTPEPPKEPIYFSDVSKDSIIPFAHQENNYIDFKREQLLPHKLSTQGPKLAKGDVNGDGLEDIFICGAKGQAGQLFLQQKNHSFKRVDNPFPQDREAEDTDALFFDADNDGDLDLYVVGGGHEFDPDAPALQDRIYINNGRGGFTRDESRLPQMLVNGSCVKAADFDGDGDLDLFVGGRSVPGRYPVPPRSYLLENNGTGHFKDVTTDKGGALAFAGMVTDALFTDFNGDGMNDLMVVGEFTAVRSFENTGEKFVETTDLAGLQKTSGWWNRIASADFDGDGDPDYIVGNFGLNSQLKASENEPVQLYSKDFDGNGSLDPILTSYVMGESYPVFSKDDLVGQLSGLKNKYVNYSDYANEKITDIFSPEELSDAEVLRANTFATSYIENLGGGKFQVAPLPTATQFAPVYGISIEDFNKDGHLDVLLAGNFYGTRVKYGRYDANKGVLLLGTGKGSFETVDPLKSGLNIDGEVRDIESISLDKDQKLFLFARNNQSLAIYKLKP</sequence>
<name>A0A1M6LGU5_9FLAO</name>
<protein>
    <submittedName>
        <fullName evidence="3">Repeat domain-containing protein</fullName>
    </submittedName>
</protein>
<dbReference type="Pfam" id="PF07593">
    <property type="entry name" value="UnbV_ASPIC"/>
    <property type="match status" value="1"/>
</dbReference>
<gene>
    <name evidence="3" type="ORF">SAMN04488513_107155</name>
</gene>
<dbReference type="Gene3D" id="2.130.10.130">
    <property type="entry name" value="Integrin alpha, N-terminal"/>
    <property type="match status" value="5"/>
</dbReference>
<dbReference type="Pfam" id="PF13517">
    <property type="entry name" value="FG-GAP_3"/>
    <property type="match status" value="6"/>
</dbReference>
<dbReference type="PANTHER" id="PTHR16026">
    <property type="entry name" value="CARTILAGE ACIDIC PROTEIN 1"/>
    <property type="match status" value="1"/>
</dbReference>
<evidence type="ECO:0000256" key="1">
    <source>
        <dbReference type="ARBA" id="ARBA00022729"/>
    </source>
</evidence>
<evidence type="ECO:0000259" key="2">
    <source>
        <dbReference type="Pfam" id="PF07593"/>
    </source>
</evidence>
<dbReference type="AlphaFoldDB" id="A0A1M6LGU5"/>
<dbReference type="InterPro" id="IPR011519">
    <property type="entry name" value="UnbV_ASPIC"/>
</dbReference>
<dbReference type="Proteomes" id="UP000184543">
    <property type="component" value="Unassembled WGS sequence"/>
</dbReference>